<evidence type="ECO:0000313" key="3">
    <source>
        <dbReference type="Proteomes" id="UP000231195"/>
    </source>
</evidence>
<dbReference type="Pfam" id="PF03780">
    <property type="entry name" value="Asp23"/>
    <property type="match status" value="1"/>
</dbReference>
<comment type="similarity">
    <text evidence="1">Belongs to the asp23 family.</text>
</comment>
<dbReference type="PANTHER" id="PTHR34297">
    <property type="entry name" value="HYPOTHETICAL CYTOSOLIC PROTEIN-RELATED"/>
    <property type="match status" value="1"/>
</dbReference>
<reference evidence="3" key="1">
    <citation type="submission" date="2017-09" db="EMBL/GenBank/DDBJ databases">
        <title>Depth-based differentiation of microbial function through sediment-hosted aquifers and enrichment of novel symbionts in the deep terrestrial subsurface.</title>
        <authorList>
            <person name="Probst A.J."/>
            <person name="Ladd B."/>
            <person name="Jarett J.K."/>
            <person name="Geller-Mcgrath D.E."/>
            <person name="Sieber C.M.K."/>
            <person name="Emerson J.B."/>
            <person name="Anantharaman K."/>
            <person name="Thomas B.C."/>
            <person name="Malmstrom R."/>
            <person name="Stieglmeier M."/>
            <person name="Klingl A."/>
            <person name="Woyke T."/>
            <person name="Ryan C.M."/>
            <person name="Banfield J.F."/>
        </authorList>
    </citation>
    <scope>NUCLEOTIDE SEQUENCE [LARGE SCALE GENOMIC DNA]</scope>
</reference>
<proteinExistence type="inferred from homology"/>
<sequence length="120" mass="13297">MLQQDERRNEYGLVKIHKNVVAQIASMAAKEVEGVNRISANIITRALNVITKGKSVRYPGRIEFLKNNEVAISIGIIVNYGVNIPEVAASVQENIKKTVENMTGLYPVDIHIKVKGVEAR</sequence>
<evidence type="ECO:0000256" key="1">
    <source>
        <dbReference type="ARBA" id="ARBA00005721"/>
    </source>
</evidence>
<dbReference type="InterPro" id="IPR005531">
    <property type="entry name" value="Asp23"/>
</dbReference>
<dbReference type="AlphaFoldDB" id="A0A2M7X436"/>
<dbReference type="EMBL" id="PFWZ01000046">
    <property type="protein sequence ID" value="PJA40944.1"/>
    <property type="molecule type" value="Genomic_DNA"/>
</dbReference>
<comment type="caution">
    <text evidence="2">The sequence shown here is derived from an EMBL/GenBank/DDBJ whole genome shotgun (WGS) entry which is preliminary data.</text>
</comment>
<gene>
    <name evidence="2" type="ORF">CO179_00950</name>
</gene>
<organism evidence="2 3">
    <name type="scientific">candidate division WWE3 bacterium CG_4_9_14_3_um_filter_39_7</name>
    <dbReference type="NCBI Taxonomy" id="1975080"/>
    <lineage>
        <taxon>Bacteria</taxon>
        <taxon>Katanobacteria</taxon>
    </lineage>
</organism>
<dbReference type="Proteomes" id="UP000231195">
    <property type="component" value="Unassembled WGS sequence"/>
</dbReference>
<evidence type="ECO:0000313" key="2">
    <source>
        <dbReference type="EMBL" id="PJA40944.1"/>
    </source>
</evidence>
<accession>A0A2M7X436</accession>
<protein>
    <submittedName>
        <fullName evidence="2">Asp23/Gls24 family envelope stress response protein</fullName>
    </submittedName>
</protein>
<dbReference type="PANTHER" id="PTHR34297:SF1">
    <property type="entry name" value="ASP23_GLS24 FAMILY ENVELOPE STRESS RESPONSE PROTEIN"/>
    <property type="match status" value="1"/>
</dbReference>
<name>A0A2M7X436_UNCKA</name>